<organism evidence="2 3">
    <name type="scientific">Steinernema glaseri</name>
    <dbReference type="NCBI Taxonomy" id="37863"/>
    <lineage>
        <taxon>Eukaryota</taxon>
        <taxon>Metazoa</taxon>
        <taxon>Ecdysozoa</taxon>
        <taxon>Nematoda</taxon>
        <taxon>Chromadorea</taxon>
        <taxon>Rhabditida</taxon>
        <taxon>Tylenchina</taxon>
        <taxon>Panagrolaimomorpha</taxon>
        <taxon>Strongyloidoidea</taxon>
        <taxon>Steinernematidae</taxon>
        <taxon>Steinernema</taxon>
    </lineage>
</organism>
<evidence type="ECO:0000313" key="2">
    <source>
        <dbReference type="Proteomes" id="UP000095287"/>
    </source>
</evidence>
<reference evidence="3" key="1">
    <citation type="submission" date="2016-11" db="UniProtKB">
        <authorList>
            <consortium name="WormBaseParasite"/>
        </authorList>
    </citation>
    <scope>IDENTIFICATION</scope>
</reference>
<name>A0A1I7ZXG5_9BILA</name>
<evidence type="ECO:0000256" key="1">
    <source>
        <dbReference type="SAM" id="SignalP"/>
    </source>
</evidence>
<evidence type="ECO:0000313" key="3">
    <source>
        <dbReference type="WBParaSite" id="L893_g30548.t1"/>
    </source>
</evidence>
<feature type="signal peptide" evidence="1">
    <location>
        <begin position="1"/>
        <end position="20"/>
    </location>
</feature>
<keyword evidence="2" id="KW-1185">Reference proteome</keyword>
<feature type="chain" id="PRO_5009313954" evidence="1">
    <location>
        <begin position="21"/>
        <end position="31"/>
    </location>
</feature>
<dbReference type="AlphaFoldDB" id="A0A1I7ZXG5"/>
<sequence>MKFCYGVLLAAFLLAAVVCAEHMEYSYDPES</sequence>
<keyword evidence="1" id="KW-0732">Signal</keyword>
<proteinExistence type="predicted"/>
<dbReference type="Proteomes" id="UP000095287">
    <property type="component" value="Unplaced"/>
</dbReference>
<dbReference type="WBParaSite" id="L893_g30548.t1">
    <property type="protein sequence ID" value="L893_g30548.t1"/>
    <property type="gene ID" value="L893_g30548"/>
</dbReference>
<accession>A0A1I7ZXG5</accession>
<protein>
    <submittedName>
        <fullName evidence="3">Chemokine (C-C motif) ligand 14</fullName>
    </submittedName>
</protein>